<dbReference type="RefSeq" id="WP_270076261.1">
    <property type="nucleotide sequence ID" value="NZ_CP115174.1"/>
</dbReference>
<feature type="compositionally biased region" description="Low complexity" evidence="1">
    <location>
        <begin position="21"/>
        <end position="30"/>
    </location>
</feature>
<gene>
    <name evidence="2" type="ORF">PBT88_15725</name>
</gene>
<evidence type="ECO:0008006" key="4">
    <source>
        <dbReference type="Google" id="ProtNLM"/>
    </source>
</evidence>
<keyword evidence="3" id="KW-1185">Reference proteome</keyword>
<dbReference type="Proteomes" id="UP001210865">
    <property type="component" value="Chromosome"/>
</dbReference>
<evidence type="ECO:0000313" key="2">
    <source>
        <dbReference type="EMBL" id="WBO21613.1"/>
    </source>
</evidence>
<evidence type="ECO:0000256" key="1">
    <source>
        <dbReference type="SAM" id="MobiDB-lite"/>
    </source>
</evidence>
<sequence length="200" mass="21957">MPRRSTAPASSAMPRPRRPRSAATAAASAPARPPAPRHDGITPERQRIFFETLAATASVTRAAAACGLSRQALYAYRNRADAPAFREAWDVAMTCAINILGDIAFDRAVEGVEEPVFWKGEQVGTRRRFNDNLLLTLLRVRDPFAFAPESDLRHWAGARTYTNRPRLDGALAALLEEAAGTFEHAYDDDPGGPLDRRDGR</sequence>
<reference evidence="2 3" key="1">
    <citation type="submission" date="2022-12" db="EMBL/GenBank/DDBJ databases">
        <title>Sphingomonas abieness sp. nov., an endophytic bacterium isolated from Abies koreana.</title>
        <authorList>
            <person name="Jiang L."/>
            <person name="Lee J."/>
        </authorList>
    </citation>
    <scope>NUCLEOTIDE SEQUENCE [LARGE SCALE GENOMIC DNA]</scope>
    <source>
        <strain evidence="3">PAMB 00755</strain>
    </source>
</reference>
<feature type="compositionally biased region" description="Low complexity" evidence="1">
    <location>
        <begin position="1"/>
        <end position="14"/>
    </location>
</feature>
<evidence type="ECO:0000313" key="3">
    <source>
        <dbReference type="Proteomes" id="UP001210865"/>
    </source>
</evidence>
<organism evidence="2 3">
    <name type="scientific">Sphingomonas abietis</name>
    <dbReference type="NCBI Taxonomy" id="3012344"/>
    <lineage>
        <taxon>Bacteria</taxon>
        <taxon>Pseudomonadati</taxon>
        <taxon>Pseudomonadota</taxon>
        <taxon>Alphaproteobacteria</taxon>
        <taxon>Sphingomonadales</taxon>
        <taxon>Sphingomonadaceae</taxon>
        <taxon>Sphingomonas</taxon>
    </lineage>
</organism>
<feature type="region of interest" description="Disordered" evidence="1">
    <location>
        <begin position="1"/>
        <end position="41"/>
    </location>
</feature>
<accession>A0ABY7NLV9</accession>
<protein>
    <recommendedName>
        <fullName evidence="4">Terminase</fullName>
    </recommendedName>
</protein>
<name>A0ABY7NLV9_9SPHN</name>
<proteinExistence type="predicted"/>
<dbReference type="EMBL" id="CP115174">
    <property type="protein sequence ID" value="WBO21613.1"/>
    <property type="molecule type" value="Genomic_DNA"/>
</dbReference>